<feature type="domain" description="AMP-activated protein kinase glycogen-binding" evidence="2">
    <location>
        <begin position="112"/>
        <end position="198"/>
    </location>
</feature>
<evidence type="ECO:0000313" key="3">
    <source>
        <dbReference type="EMBL" id="ACV68853.1"/>
    </source>
</evidence>
<dbReference type="GO" id="GO:0016787">
    <property type="term" value="F:hydrolase activity"/>
    <property type="evidence" value="ECO:0007669"/>
    <property type="project" value="UniProtKB-KW"/>
</dbReference>
<keyword evidence="3" id="KW-0378">Hydrolase</keyword>
<protein>
    <submittedName>
        <fullName evidence="3">Glycoside hydrolase, family 13 domain protein</fullName>
    </submittedName>
</protein>
<dbReference type="EMBL" id="CP001734">
    <property type="protein sequence ID" value="ACV68853.1"/>
    <property type="molecule type" value="Genomic_DNA"/>
</dbReference>
<dbReference type="KEGG" id="drt:Dret_1569"/>
<keyword evidence="1" id="KW-0472">Membrane</keyword>
<dbReference type="Proteomes" id="UP000001052">
    <property type="component" value="Chromosome"/>
</dbReference>
<dbReference type="RefSeq" id="WP_015751997.1">
    <property type="nucleotide sequence ID" value="NC_013223.1"/>
</dbReference>
<dbReference type="STRING" id="485915.Dret_1569"/>
<reference evidence="4" key="1">
    <citation type="submission" date="2009-09" db="EMBL/GenBank/DDBJ databases">
        <title>The complete chromosome of Desulfohalobium retbaense DSM 5692.</title>
        <authorList>
            <consortium name="US DOE Joint Genome Institute (JGI-PGF)"/>
            <person name="Lucas S."/>
            <person name="Copeland A."/>
            <person name="Lapidus A."/>
            <person name="Glavina del Rio T."/>
            <person name="Dalin E."/>
            <person name="Tice H."/>
            <person name="Bruce D."/>
            <person name="Goodwin L."/>
            <person name="Pitluck S."/>
            <person name="Kyrpides N."/>
            <person name="Mavromatis K."/>
            <person name="Ivanova N."/>
            <person name="Mikhailova N."/>
            <person name="Munk A.C."/>
            <person name="Brettin T."/>
            <person name="Detter J.C."/>
            <person name="Han C."/>
            <person name="Tapia R."/>
            <person name="Larimer F."/>
            <person name="Land M."/>
            <person name="Hauser L."/>
            <person name="Markowitz V."/>
            <person name="Cheng J.-F."/>
            <person name="Hugenholtz P."/>
            <person name="Woyke T."/>
            <person name="Wu D."/>
            <person name="Spring S."/>
            <person name="Klenk H.-P."/>
            <person name="Eisen J.A."/>
        </authorList>
    </citation>
    <scope>NUCLEOTIDE SEQUENCE [LARGE SCALE GENOMIC DNA]</scope>
    <source>
        <strain evidence="4">DSM 5692</strain>
    </source>
</reference>
<accession>C8X356</accession>
<dbReference type="InterPro" id="IPR032640">
    <property type="entry name" value="AMPK1_CBM"/>
</dbReference>
<dbReference type="InterPro" id="IPR013783">
    <property type="entry name" value="Ig-like_fold"/>
</dbReference>
<dbReference type="HOGENOM" id="CLU_109740_0_0_7"/>
<sequence>MRKNTAHASNNATAMAQETFWDEAFQSLDDERAPSGLSHQIMAAVEQEPLPVWRRVWRWVWAPRELVIRPALAAAALAAAVVLLGGVIYWGQPLLPGAGPLEGGQAVAERVPVTFVLPDNGDRIERVAVIGSFNDWNREGGTMRYDHKRQAWVTSMRVRPGRHEYVFLVNGSKRVPDPGSPFYRQDGFGEKNSVLLVTGASQRSASHVL</sequence>
<evidence type="ECO:0000313" key="4">
    <source>
        <dbReference type="Proteomes" id="UP000001052"/>
    </source>
</evidence>
<keyword evidence="1" id="KW-0812">Transmembrane</keyword>
<dbReference type="InterPro" id="IPR014756">
    <property type="entry name" value="Ig_E-set"/>
</dbReference>
<feature type="transmembrane region" description="Helical" evidence="1">
    <location>
        <begin position="71"/>
        <end position="91"/>
    </location>
</feature>
<keyword evidence="1" id="KW-1133">Transmembrane helix</keyword>
<organism evidence="3 4">
    <name type="scientific">Desulfohalobium retbaense (strain ATCC 49708 / DSM 5692 / JCM 16813 / HR100)</name>
    <dbReference type="NCBI Taxonomy" id="485915"/>
    <lineage>
        <taxon>Bacteria</taxon>
        <taxon>Pseudomonadati</taxon>
        <taxon>Thermodesulfobacteriota</taxon>
        <taxon>Desulfovibrionia</taxon>
        <taxon>Desulfovibrionales</taxon>
        <taxon>Desulfohalobiaceae</taxon>
        <taxon>Desulfohalobium</taxon>
    </lineage>
</organism>
<reference evidence="3 4" key="2">
    <citation type="journal article" date="2010" name="Stand. Genomic Sci.">
        <title>Complete genome sequence of Desulfohalobium retbaense type strain (HR(100)).</title>
        <authorList>
            <person name="Spring S."/>
            <person name="Nolan M."/>
            <person name="Lapidus A."/>
            <person name="Glavina Del Rio T."/>
            <person name="Copeland A."/>
            <person name="Tice H."/>
            <person name="Cheng J.F."/>
            <person name="Lucas S."/>
            <person name="Land M."/>
            <person name="Chen F."/>
            <person name="Bruce D."/>
            <person name="Goodwin L."/>
            <person name="Pitluck S."/>
            <person name="Ivanova N."/>
            <person name="Mavromatis K."/>
            <person name="Mikhailova N."/>
            <person name="Pati A."/>
            <person name="Chen A."/>
            <person name="Palaniappan K."/>
            <person name="Hauser L."/>
            <person name="Chang Y.J."/>
            <person name="Jeffries C.D."/>
            <person name="Munk C."/>
            <person name="Kiss H."/>
            <person name="Chain P."/>
            <person name="Han C."/>
            <person name="Brettin T."/>
            <person name="Detter J.C."/>
            <person name="Schuler E."/>
            <person name="Goker M."/>
            <person name="Rohde M."/>
            <person name="Bristow J."/>
            <person name="Eisen J.A."/>
            <person name="Markowitz V."/>
            <person name="Hugenholtz P."/>
            <person name="Kyrpides N.C."/>
            <person name="Klenk H.P."/>
        </authorList>
    </citation>
    <scope>NUCLEOTIDE SEQUENCE [LARGE SCALE GENOMIC DNA]</scope>
    <source>
        <strain evidence="3 4">DSM 5692</strain>
    </source>
</reference>
<dbReference type="AlphaFoldDB" id="C8X356"/>
<name>C8X356_DESRD</name>
<dbReference type="Pfam" id="PF16561">
    <property type="entry name" value="AMPK1_CBM"/>
    <property type="match status" value="1"/>
</dbReference>
<dbReference type="SUPFAM" id="SSF81296">
    <property type="entry name" value="E set domains"/>
    <property type="match status" value="1"/>
</dbReference>
<dbReference type="Gene3D" id="2.60.40.10">
    <property type="entry name" value="Immunoglobulins"/>
    <property type="match status" value="1"/>
</dbReference>
<evidence type="ECO:0000259" key="2">
    <source>
        <dbReference type="Pfam" id="PF16561"/>
    </source>
</evidence>
<evidence type="ECO:0000256" key="1">
    <source>
        <dbReference type="SAM" id="Phobius"/>
    </source>
</evidence>
<dbReference type="OrthoDB" id="5451596at2"/>
<dbReference type="eggNOG" id="COG0296">
    <property type="taxonomic scope" value="Bacteria"/>
</dbReference>
<keyword evidence="4" id="KW-1185">Reference proteome</keyword>
<gene>
    <name evidence="3" type="ordered locus">Dret_1569</name>
</gene>
<proteinExistence type="predicted"/>